<dbReference type="InterPro" id="IPR002178">
    <property type="entry name" value="PTS_EIIA_type-2_dom"/>
</dbReference>
<dbReference type="Proteomes" id="UP001597427">
    <property type="component" value="Unassembled WGS sequence"/>
</dbReference>
<sequence length="161" mass="18981">MNIDDLIIEDLIWTNTQFVNVEDLFNKSSIFLNEKKYVVKEYGFELIKREKKYPTGLHTKTIDVAIPHTDAQFVKTPFIFVIRTDGVCEFQQMGSLPDNEDKVFPKFIFILGFNKNEMQLQLLSTLMKLFNDEQFMNKILDASKKDLYKLLKEKIKEETIL</sequence>
<name>A0ABW5TLT8_9ENTE</name>
<dbReference type="PROSITE" id="PS51094">
    <property type="entry name" value="PTS_EIIA_TYPE_2"/>
    <property type="match status" value="1"/>
</dbReference>
<dbReference type="InterPro" id="IPR051541">
    <property type="entry name" value="PTS_SugarTrans_NitroReg"/>
</dbReference>
<keyword evidence="3" id="KW-1185">Reference proteome</keyword>
<evidence type="ECO:0000313" key="2">
    <source>
        <dbReference type="EMBL" id="MFD2729408.1"/>
    </source>
</evidence>
<keyword evidence="2" id="KW-0813">Transport</keyword>
<dbReference type="InterPro" id="IPR016152">
    <property type="entry name" value="PTrfase/Anion_transptr"/>
</dbReference>
<feature type="domain" description="PTS EIIA type-2" evidence="1">
    <location>
        <begin position="5"/>
        <end position="154"/>
    </location>
</feature>
<reference evidence="3" key="1">
    <citation type="journal article" date="2019" name="Int. J. Syst. Evol. Microbiol.">
        <title>The Global Catalogue of Microorganisms (GCM) 10K type strain sequencing project: providing services to taxonomists for standard genome sequencing and annotation.</title>
        <authorList>
            <consortium name="The Broad Institute Genomics Platform"/>
            <consortium name="The Broad Institute Genome Sequencing Center for Infectious Disease"/>
            <person name="Wu L."/>
            <person name="Ma J."/>
        </authorList>
    </citation>
    <scope>NUCLEOTIDE SEQUENCE [LARGE SCALE GENOMIC DNA]</scope>
    <source>
        <strain evidence="3">TISTR 932</strain>
    </source>
</reference>
<evidence type="ECO:0000313" key="3">
    <source>
        <dbReference type="Proteomes" id="UP001597427"/>
    </source>
</evidence>
<dbReference type="Pfam" id="PF00359">
    <property type="entry name" value="PTS_EIIA_2"/>
    <property type="match status" value="1"/>
</dbReference>
<organism evidence="2 3">
    <name type="scientific">Enterococcus camelliae</name>
    <dbReference type="NCBI Taxonomy" id="453959"/>
    <lineage>
        <taxon>Bacteria</taxon>
        <taxon>Bacillati</taxon>
        <taxon>Bacillota</taxon>
        <taxon>Bacilli</taxon>
        <taxon>Lactobacillales</taxon>
        <taxon>Enterococcaceae</taxon>
        <taxon>Enterococcus</taxon>
    </lineage>
</organism>
<protein>
    <submittedName>
        <fullName evidence="2">PTS sugar transporter subunit IIA</fullName>
    </submittedName>
</protein>
<dbReference type="Gene3D" id="3.40.930.10">
    <property type="entry name" value="Mannitol-specific EII, Chain A"/>
    <property type="match status" value="1"/>
</dbReference>
<dbReference type="PANTHER" id="PTHR47738:SF3">
    <property type="entry name" value="PHOSPHOTRANSFERASE SYSTEM MANNITOL_FRUCTOSE-SPECIFIC IIA DOMAIN CONTAINING PROTEIN"/>
    <property type="match status" value="1"/>
</dbReference>
<keyword evidence="2" id="KW-0762">Sugar transport</keyword>
<dbReference type="SUPFAM" id="SSF55804">
    <property type="entry name" value="Phoshotransferase/anion transport protein"/>
    <property type="match status" value="1"/>
</dbReference>
<proteinExistence type="predicted"/>
<dbReference type="PANTHER" id="PTHR47738">
    <property type="entry name" value="PTS SYSTEM FRUCTOSE-LIKE EIIA COMPONENT-RELATED"/>
    <property type="match status" value="1"/>
</dbReference>
<gene>
    <name evidence="2" type="ORF">ACFSR0_08210</name>
</gene>
<evidence type="ECO:0000259" key="1">
    <source>
        <dbReference type="PROSITE" id="PS51094"/>
    </source>
</evidence>
<dbReference type="EMBL" id="JBHUMO010000046">
    <property type="protein sequence ID" value="MFD2729408.1"/>
    <property type="molecule type" value="Genomic_DNA"/>
</dbReference>
<accession>A0ABW5TLT8</accession>
<comment type="caution">
    <text evidence="2">The sequence shown here is derived from an EMBL/GenBank/DDBJ whole genome shotgun (WGS) entry which is preliminary data.</text>
</comment>
<dbReference type="RefSeq" id="WP_379981740.1">
    <property type="nucleotide sequence ID" value="NZ_JBHUMO010000046.1"/>
</dbReference>